<comment type="catalytic activity">
    <reaction evidence="5">
        <text>ATP + H2O = ADP + phosphate + H(+)</text>
        <dbReference type="Rhea" id="RHEA:13065"/>
        <dbReference type="ChEBI" id="CHEBI:15377"/>
        <dbReference type="ChEBI" id="CHEBI:15378"/>
        <dbReference type="ChEBI" id="CHEBI:30616"/>
        <dbReference type="ChEBI" id="CHEBI:43474"/>
        <dbReference type="ChEBI" id="CHEBI:456216"/>
        <dbReference type="EC" id="3.6.4.13"/>
    </reaction>
</comment>
<dbReference type="GO" id="GO:0003724">
    <property type="term" value="F:RNA helicase activity"/>
    <property type="evidence" value="ECO:0007669"/>
    <property type="project" value="UniProtKB-EC"/>
</dbReference>
<evidence type="ECO:0000259" key="8">
    <source>
        <dbReference type="Pfam" id="PF21634"/>
    </source>
</evidence>
<proteinExistence type="inferred from homology"/>
<dbReference type="Pfam" id="PF13087">
    <property type="entry name" value="AAA_12"/>
    <property type="match status" value="1"/>
</dbReference>
<dbReference type="SUPFAM" id="SSF52540">
    <property type="entry name" value="P-loop containing nucleoside triphosphate hydrolases"/>
    <property type="match status" value="1"/>
</dbReference>
<dbReference type="AlphaFoldDB" id="A0A1I8MAJ2"/>
<dbReference type="eggNOG" id="KOG1804">
    <property type="taxonomic scope" value="Eukaryota"/>
</dbReference>
<gene>
    <name evidence="9" type="primary">101894628</name>
</gene>
<dbReference type="InterPro" id="IPR027417">
    <property type="entry name" value="P-loop_NTPase"/>
</dbReference>
<dbReference type="GO" id="GO:0005737">
    <property type="term" value="C:cytoplasm"/>
    <property type="evidence" value="ECO:0007669"/>
    <property type="project" value="UniProtKB-SubCell"/>
</dbReference>
<organism evidence="9">
    <name type="scientific">Musca domestica</name>
    <name type="common">House fly</name>
    <dbReference type="NCBI Taxonomy" id="7370"/>
    <lineage>
        <taxon>Eukaryota</taxon>
        <taxon>Metazoa</taxon>
        <taxon>Ecdysozoa</taxon>
        <taxon>Arthropoda</taxon>
        <taxon>Hexapoda</taxon>
        <taxon>Insecta</taxon>
        <taxon>Pterygota</taxon>
        <taxon>Neoptera</taxon>
        <taxon>Endopterygota</taxon>
        <taxon>Diptera</taxon>
        <taxon>Brachycera</taxon>
        <taxon>Muscomorpha</taxon>
        <taxon>Muscoidea</taxon>
        <taxon>Muscidae</taxon>
        <taxon>Musca</taxon>
    </lineage>
</organism>
<evidence type="ECO:0000259" key="6">
    <source>
        <dbReference type="Pfam" id="PF13086"/>
    </source>
</evidence>
<evidence type="ECO:0000313" key="9">
    <source>
        <dbReference type="EnsemblMetazoa" id="MDOA002902-PA"/>
    </source>
</evidence>
<comment type="subcellular location">
    <subcellularLocation>
        <location evidence="1">Cytoplasm</location>
    </subcellularLocation>
</comment>
<dbReference type="PANTHER" id="PTHR45418">
    <property type="entry name" value="CANCER/TESTIS ANTIGEN 55"/>
    <property type="match status" value="1"/>
</dbReference>
<feature type="domain" description="DNA2/NAM7 helicase helicase" evidence="6">
    <location>
        <begin position="710"/>
        <end position="815"/>
    </location>
</feature>
<dbReference type="Pfam" id="PF21634">
    <property type="entry name" value="MOV-10_beta-barrel"/>
    <property type="match status" value="1"/>
</dbReference>
<dbReference type="InterPro" id="IPR047187">
    <property type="entry name" value="SF1_C_Upf1"/>
</dbReference>
<keyword evidence="4" id="KW-0963">Cytoplasm</keyword>
<sequence length="1193" mass="137190">MITLLKNLLLSREERKNELVSKLEEEQRYLDEELDDENINTKAQPTSCMQNVIQNVTINDNEPREVNGNSNSGCFKRTGIISSLKSNHGTIDHGIFFDMNVALSISSELKVGCRVEYLAYKHSATDHIKVVKIEQIMDQYWDDKQPTEQKIEEQIEELKSEQPKYFNTHQRNILGLITERKPDSILVDTDYKVMSIHLDSIEIDFVPKEGDRVYVCCNVQSDEHFIDKAGEILQEVSVHPARLMKQEKCTVKRVLPDWGVLNDDAYYTNDILPAACKLNVGDTVCADLIECERGEFIWRCIKLTVVEQAYVPQVYESTQRVIEQKTEHRAVTVSPDVSCVFTSTFQKKEIEFVCTNNCDRSFQATVEFLGRKRDTQIRVLDPEPGTTFHLGPNEKLSIHFEVESKIYGENQEYFVIKFEKFRIKRSVTVIVCETEAEAEAVQQAIDMQKENESSSNIPGAGGRNAAHRSRYYANQVWSKRSEVIPGVGIATKRRFIAQRIGYFEVPERLCKAYLTSDKKQDMLDNIEQMFPSIKQELCMSNYVTRFQTLIYLEEIEYFVNFRNYDRERAHFTREGEYLSLQIDNLAERRPSLVIGDVVRAINPWSDRDGDKRNYDGVIHKVLFNRVLLKFNAGFQEKYNGEDYRLEFFFSRFGFRKQHFAIQKVVRHLGEQFLFPSRVYLREQPQLDVQLDEDYNLQLNGNTYRWYNPILNPIQKVAVSKILRGEAQNMPYVIFGPPGTGKTMTLVETILQLVKLLPSSRLLVGTPSNSSADLITTRLIESGDLQAGDFIRLVSQNQIERELIPSHLQPYCATIDVAADGTCNDSMIVTESGLKLKCQMKYLGRHRVTIGTCSTLGNFLQMDFPPGHFTHVLIDESGQCTESEVMVAITQVSKTRGQVILAGDPHQLQAIVINRYAGERGFTTSFLERILTRSPYLRDIIRYPDSCGFDPRLVTKLLYNYRALPSILNVYNELFYDSELLPMIKDDSREANMIKSISDLLPDSQTRPATHGAFFYGMLSENMQEKDSPSWYNPHEAKNVFLMTLQLYRKNIKPESIGIITPYMKQVKHLRNLFTTADIAMPKIGSVEEFQGQERDIILISTVRSTKKHLPNDIRHSLGFVQCAKRMNVAISRARYLLYIFGNPHLLVLDPCWRSYIRYCVENDAYLGCDLPPGLYEPLELAANGEEKDNDVEN</sequence>
<feature type="domain" description="DNA2/NAM7 helicase helicase" evidence="6">
    <location>
        <begin position="839"/>
        <end position="913"/>
    </location>
</feature>
<dbReference type="VEuPathDB" id="VectorBase:MDOA000186"/>
<dbReference type="EnsemblMetazoa" id="MDOA000186-RB">
    <property type="protein sequence ID" value="MDOA000186-PB"/>
    <property type="gene ID" value="MDOA000186"/>
</dbReference>
<dbReference type="PANTHER" id="PTHR45418:SF5">
    <property type="entry name" value="BRCA2-INTERACTING PROTEIN-LIKE-RELATED"/>
    <property type="match status" value="1"/>
</dbReference>
<evidence type="ECO:0000256" key="4">
    <source>
        <dbReference type="ARBA" id="ARBA00022490"/>
    </source>
</evidence>
<reference evidence="9" key="1">
    <citation type="submission" date="2021-01" db="UniProtKB">
        <authorList>
            <consortium name="EnsemblMetazoa"/>
        </authorList>
    </citation>
    <scope>IDENTIFICATION</scope>
    <source>
        <strain evidence="9">Aabys</strain>
    </source>
</reference>
<feature type="domain" description="DNA2/NAM7 helicase-like C-terminal" evidence="7">
    <location>
        <begin position="952"/>
        <end position="1143"/>
    </location>
</feature>
<feature type="domain" description="Helicase MOV-10-like beta-barrel" evidence="8">
    <location>
        <begin position="564"/>
        <end position="647"/>
    </location>
</feature>
<dbReference type="VEuPathDB" id="VectorBase:MDOA002902"/>
<protein>
    <recommendedName>
        <fullName evidence="3">RNA helicase</fullName>
        <ecNumber evidence="3">3.6.4.13</ecNumber>
    </recommendedName>
</protein>
<evidence type="ECO:0000256" key="2">
    <source>
        <dbReference type="ARBA" id="ARBA00005601"/>
    </source>
</evidence>
<dbReference type="InterPro" id="IPR041677">
    <property type="entry name" value="DNA2/NAM7_AAA_11"/>
</dbReference>
<dbReference type="GO" id="GO:0016787">
    <property type="term" value="F:hydrolase activity"/>
    <property type="evidence" value="ECO:0007669"/>
    <property type="project" value="UniProtKB-KW"/>
</dbReference>
<dbReference type="EC" id="3.6.4.13" evidence="3"/>
<dbReference type="GO" id="GO:0005524">
    <property type="term" value="F:ATP binding"/>
    <property type="evidence" value="ECO:0007669"/>
    <property type="project" value="UniProtKB-KW"/>
</dbReference>
<dbReference type="STRING" id="7370.A0A1I8MAJ2"/>
<dbReference type="Pfam" id="PF13086">
    <property type="entry name" value="AAA_11"/>
    <property type="match status" value="2"/>
</dbReference>
<name>A0A1I8MAJ2_MUSDO</name>
<comment type="similarity">
    <text evidence="2">Belongs to the DNA2/NAM7 helicase family. SDE3 subfamily.</text>
</comment>
<dbReference type="Gene3D" id="3.40.50.300">
    <property type="entry name" value="P-loop containing nucleotide triphosphate hydrolases"/>
    <property type="match status" value="2"/>
</dbReference>
<dbReference type="OrthoDB" id="6513042at2759"/>
<dbReference type="InterPro" id="IPR041679">
    <property type="entry name" value="DNA2/NAM7-like_C"/>
</dbReference>
<evidence type="ECO:0000256" key="1">
    <source>
        <dbReference type="ARBA" id="ARBA00004496"/>
    </source>
</evidence>
<evidence type="ECO:0000259" key="7">
    <source>
        <dbReference type="Pfam" id="PF13087"/>
    </source>
</evidence>
<dbReference type="InterPro" id="IPR049080">
    <property type="entry name" value="MOV-10-like_beta-barrel"/>
</dbReference>
<evidence type="ECO:0000256" key="3">
    <source>
        <dbReference type="ARBA" id="ARBA00012552"/>
    </source>
</evidence>
<accession>A0A1I8MAJ2</accession>
<dbReference type="EnsemblMetazoa" id="MDOA002902-RA">
    <property type="protein sequence ID" value="MDOA002902-PA"/>
    <property type="gene ID" value="MDOA002902"/>
</dbReference>
<evidence type="ECO:0000256" key="5">
    <source>
        <dbReference type="ARBA" id="ARBA00047984"/>
    </source>
</evidence>
<dbReference type="CDD" id="cd18808">
    <property type="entry name" value="SF1_C_Upf1"/>
    <property type="match status" value="1"/>
</dbReference>
<dbReference type="VEuPathDB" id="VectorBase:MDOMA2_011086"/>